<evidence type="ECO:0000313" key="2">
    <source>
        <dbReference type="Proteomes" id="UP000193648"/>
    </source>
</evidence>
<comment type="caution">
    <text evidence="1">The sequence shown here is derived from an EMBL/GenBank/DDBJ whole genome shotgun (WGS) entry which is preliminary data.</text>
</comment>
<dbReference type="RefSeq" id="XP_021875279.1">
    <property type="nucleotide sequence ID" value="XM_022026146.1"/>
</dbReference>
<dbReference type="GeneID" id="33567989"/>
<dbReference type="Proteomes" id="UP000193648">
    <property type="component" value="Unassembled WGS sequence"/>
</dbReference>
<accession>A0A1Y2G5B6</accession>
<name>A0A1Y2G5B6_9FUNG</name>
<sequence>MLFLHTRLFYATHRHILSFPSFILSTTFISNDFFNSNGALFLFFFSSKAIALHSFRSALC</sequence>
<protein>
    <submittedName>
        <fullName evidence="1">Uncharacterized protein</fullName>
    </submittedName>
</protein>
<dbReference type="InParanoid" id="A0A1Y2G5B6"/>
<keyword evidence="2" id="KW-1185">Reference proteome</keyword>
<dbReference type="EMBL" id="MCFF01000088">
    <property type="protein sequence ID" value="ORY94337.1"/>
    <property type="molecule type" value="Genomic_DNA"/>
</dbReference>
<reference evidence="1 2" key="1">
    <citation type="submission" date="2016-07" db="EMBL/GenBank/DDBJ databases">
        <title>Pervasive Adenine N6-methylation of Active Genes in Fungi.</title>
        <authorList>
            <consortium name="DOE Joint Genome Institute"/>
            <person name="Mondo S.J."/>
            <person name="Dannebaum R.O."/>
            <person name="Kuo R.C."/>
            <person name="Labutti K."/>
            <person name="Haridas S."/>
            <person name="Kuo A."/>
            <person name="Salamov A."/>
            <person name="Ahrendt S.R."/>
            <person name="Lipzen A."/>
            <person name="Sullivan W."/>
            <person name="Andreopoulos W.B."/>
            <person name="Clum A."/>
            <person name="Lindquist E."/>
            <person name="Daum C."/>
            <person name="Ramamoorthy G.K."/>
            <person name="Gryganskyi A."/>
            <person name="Culley D."/>
            <person name="Magnuson J.K."/>
            <person name="James T.Y."/>
            <person name="O'Malley M.A."/>
            <person name="Stajich J.E."/>
            <person name="Spatafora J.W."/>
            <person name="Visel A."/>
            <person name="Grigoriev I.V."/>
        </authorList>
    </citation>
    <scope>NUCLEOTIDE SEQUENCE [LARGE SCALE GENOMIC DNA]</scope>
    <source>
        <strain evidence="1 2">NRRL 3116</strain>
    </source>
</reference>
<gene>
    <name evidence="1" type="ORF">BCR41DRAFT_365353</name>
</gene>
<dbReference type="AlphaFoldDB" id="A0A1Y2G5B6"/>
<evidence type="ECO:0000313" key="1">
    <source>
        <dbReference type="EMBL" id="ORY94337.1"/>
    </source>
</evidence>
<organism evidence="1 2">
    <name type="scientific">Lobosporangium transversale</name>
    <dbReference type="NCBI Taxonomy" id="64571"/>
    <lineage>
        <taxon>Eukaryota</taxon>
        <taxon>Fungi</taxon>
        <taxon>Fungi incertae sedis</taxon>
        <taxon>Mucoromycota</taxon>
        <taxon>Mortierellomycotina</taxon>
        <taxon>Mortierellomycetes</taxon>
        <taxon>Mortierellales</taxon>
        <taxon>Mortierellaceae</taxon>
        <taxon>Lobosporangium</taxon>
    </lineage>
</organism>
<proteinExistence type="predicted"/>